<dbReference type="AlphaFoldDB" id="A0A7J6VS06"/>
<evidence type="ECO:0000259" key="1">
    <source>
        <dbReference type="Pfam" id="PF13966"/>
    </source>
</evidence>
<evidence type="ECO:0000313" key="2">
    <source>
        <dbReference type="EMBL" id="KAF5187152.1"/>
    </source>
</evidence>
<dbReference type="Pfam" id="PF13966">
    <property type="entry name" value="zf-RVT"/>
    <property type="match status" value="1"/>
</dbReference>
<protein>
    <submittedName>
        <fullName evidence="2">Ribonuclease h-like superfamily protein</fullName>
    </submittedName>
</protein>
<keyword evidence="3" id="KW-1185">Reference proteome</keyword>
<dbReference type="Proteomes" id="UP000554482">
    <property type="component" value="Unassembled WGS sequence"/>
</dbReference>
<name>A0A7J6VS06_THATH</name>
<gene>
    <name evidence="2" type="ORF">FRX31_023261</name>
</gene>
<dbReference type="OrthoDB" id="696485at2759"/>
<sequence length="255" mass="30865">MEMATVEGDGIIWNFHFRRNLFNWEQSDLDNLMAILQRVVFYDGDDTWKWRWSRSCRFTVRSMYKELFARSRDETREIQVFPVEVTWEKAIPPKVKMFIWTTILGRILTLDNLNRRGQHLNPMCVMCNSLDEGITHLLLHCSWSLRIWDAMLKPREEIYFDLFMVENLEWLIAWKPGPRTLGSKVWELLRYALIWTLWKRRNAGIFRQDNLSMRNTMNEVRATIWFWLSVWEGRNTYRYCDLLNHWEGIISGAWG</sequence>
<proteinExistence type="predicted"/>
<organism evidence="2 3">
    <name type="scientific">Thalictrum thalictroides</name>
    <name type="common">Rue-anemone</name>
    <name type="synonym">Anemone thalictroides</name>
    <dbReference type="NCBI Taxonomy" id="46969"/>
    <lineage>
        <taxon>Eukaryota</taxon>
        <taxon>Viridiplantae</taxon>
        <taxon>Streptophyta</taxon>
        <taxon>Embryophyta</taxon>
        <taxon>Tracheophyta</taxon>
        <taxon>Spermatophyta</taxon>
        <taxon>Magnoliopsida</taxon>
        <taxon>Ranunculales</taxon>
        <taxon>Ranunculaceae</taxon>
        <taxon>Thalictroideae</taxon>
        <taxon>Thalictrum</taxon>
    </lineage>
</organism>
<comment type="caution">
    <text evidence="2">The sequence shown here is derived from an EMBL/GenBank/DDBJ whole genome shotgun (WGS) entry which is preliminary data.</text>
</comment>
<dbReference type="EMBL" id="JABWDY010028378">
    <property type="protein sequence ID" value="KAF5187152.1"/>
    <property type="molecule type" value="Genomic_DNA"/>
</dbReference>
<dbReference type="InterPro" id="IPR026960">
    <property type="entry name" value="RVT-Znf"/>
</dbReference>
<accession>A0A7J6VS06</accession>
<evidence type="ECO:0000313" key="3">
    <source>
        <dbReference type="Proteomes" id="UP000554482"/>
    </source>
</evidence>
<reference evidence="2 3" key="1">
    <citation type="submission" date="2020-06" db="EMBL/GenBank/DDBJ databases">
        <title>Transcriptomic and genomic resources for Thalictrum thalictroides and T. hernandezii: Facilitating candidate gene discovery in an emerging model plant lineage.</title>
        <authorList>
            <person name="Arias T."/>
            <person name="Riano-Pachon D.M."/>
            <person name="Di Stilio V.S."/>
        </authorList>
    </citation>
    <scope>NUCLEOTIDE SEQUENCE [LARGE SCALE GENOMIC DNA]</scope>
    <source>
        <strain evidence="3">cv. WT478/WT964</strain>
        <tissue evidence="2">Leaves</tissue>
    </source>
</reference>
<feature type="domain" description="Reverse transcriptase zinc-binding" evidence="1">
    <location>
        <begin position="58"/>
        <end position="148"/>
    </location>
</feature>